<evidence type="ECO:0000313" key="2">
    <source>
        <dbReference type="Proteomes" id="UP000316621"/>
    </source>
</evidence>
<name>A0A4Y7KVV8_PAPSO</name>
<accession>A0A4Y7KVV8</accession>
<proteinExistence type="predicted"/>
<keyword evidence="2" id="KW-1185">Reference proteome</keyword>
<protein>
    <submittedName>
        <fullName evidence="1">Uncharacterized protein</fullName>
    </submittedName>
</protein>
<gene>
    <name evidence="1" type="ORF">C5167_001972</name>
</gene>
<dbReference type="EMBL" id="CM010723">
    <property type="protein sequence ID" value="RZC76045.1"/>
    <property type="molecule type" value="Genomic_DNA"/>
</dbReference>
<evidence type="ECO:0000313" key="1">
    <source>
        <dbReference type="EMBL" id="RZC76045.1"/>
    </source>
</evidence>
<dbReference type="Gramene" id="RZC76045">
    <property type="protein sequence ID" value="RZC76045"/>
    <property type="gene ID" value="C5167_001972"/>
</dbReference>
<organism evidence="1 2">
    <name type="scientific">Papaver somniferum</name>
    <name type="common">Opium poppy</name>
    <dbReference type="NCBI Taxonomy" id="3469"/>
    <lineage>
        <taxon>Eukaryota</taxon>
        <taxon>Viridiplantae</taxon>
        <taxon>Streptophyta</taxon>
        <taxon>Embryophyta</taxon>
        <taxon>Tracheophyta</taxon>
        <taxon>Spermatophyta</taxon>
        <taxon>Magnoliopsida</taxon>
        <taxon>Ranunculales</taxon>
        <taxon>Papaveraceae</taxon>
        <taxon>Papaveroideae</taxon>
        <taxon>Papaver</taxon>
    </lineage>
</organism>
<dbReference type="Proteomes" id="UP000316621">
    <property type="component" value="Chromosome 9"/>
</dbReference>
<dbReference type="Gene3D" id="3.30.930.10">
    <property type="entry name" value="Bira Bifunctional Protein, Domain 2"/>
    <property type="match status" value="1"/>
</dbReference>
<sequence>MGACIVWSISKARYKIKLNHRKLLDGMPKSCGIPPKKWRTAGNSIIELENSEVDVRIRNNGTYKRTRRLFPGYRVMRSCRDG</sequence>
<dbReference type="STRING" id="3469.A0A4Y7KVV8"/>
<dbReference type="InterPro" id="IPR045864">
    <property type="entry name" value="aa-tRNA-synth_II/BPL/LPL"/>
</dbReference>
<dbReference type="AlphaFoldDB" id="A0A4Y7KVV8"/>
<reference evidence="1 2" key="1">
    <citation type="journal article" date="2018" name="Science">
        <title>The opium poppy genome and morphinan production.</title>
        <authorList>
            <person name="Guo L."/>
            <person name="Winzer T."/>
            <person name="Yang X."/>
            <person name="Li Y."/>
            <person name="Ning Z."/>
            <person name="He Z."/>
            <person name="Teodor R."/>
            <person name="Lu Y."/>
            <person name="Bowser T.A."/>
            <person name="Graham I.A."/>
            <person name="Ye K."/>
        </authorList>
    </citation>
    <scope>NUCLEOTIDE SEQUENCE [LARGE SCALE GENOMIC DNA]</scope>
    <source>
        <strain evidence="2">cv. HN1</strain>
        <tissue evidence="1">Leaves</tissue>
    </source>
</reference>